<organism evidence="1 2">
    <name type="scientific">Aspergillus ellipticus CBS 707.79</name>
    <dbReference type="NCBI Taxonomy" id="1448320"/>
    <lineage>
        <taxon>Eukaryota</taxon>
        <taxon>Fungi</taxon>
        <taxon>Dikarya</taxon>
        <taxon>Ascomycota</taxon>
        <taxon>Pezizomycotina</taxon>
        <taxon>Eurotiomycetes</taxon>
        <taxon>Eurotiomycetidae</taxon>
        <taxon>Eurotiales</taxon>
        <taxon>Aspergillaceae</taxon>
        <taxon>Aspergillus</taxon>
        <taxon>Aspergillus subgen. Circumdati</taxon>
    </lineage>
</organism>
<gene>
    <name evidence="1" type="ORF">BO71DRAFT_480693</name>
</gene>
<dbReference type="EMBL" id="KZ825815">
    <property type="protein sequence ID" value="PYH98152.1"/>
    <property type="molecule type" value="Genomic_DNA"/>
</dbReference>
<reference evidence="1 2" key="1">
    <citation type="submission" date="2018-02" db="EMBL/GenBank/DDBJ databases">
        <title>The genomes of Aspergillus section Nigri reveals drivers in fungal speciation.</title>
        <authorList>
            <consortium name="DOE Joint Genome Institute"/>
            <person name="Vesth T.C."/>
            <person name="Nybo J."/>
            <person name="Theobald S."/>
            <person name="Brandl J."/>
            <person name="Frisvad J.C."/>
            <person name="Nielsen K.F."/>
            <person name="Lyhne E.K."/>
            <person name="Kogle M.E."/>
            <person name="Kuo A."/>
            <person name="Riley R."/>
            <person name="Clum A."/>
            <person name="Nolan M."/>
            <person name="Lipzen A."/>
            <person name="Salamov A."/>
            <person name="Henrissat B."/>
            <person name="Wiebenga A."/>
            <person name="De vries R.P."/>
            <person name="Grigoriev I.V."/>
            <person name="Mortensen U.H."/>
            <person name="Andersen M.R."/>
            <person name="Baker S.E."/>
        </authorList>
    </citation>
    <scope>NUCLEOTIDE SEQUENCE [LARGE SCALE GENOMIC DNA]</scope>
    <source>
        <strain evidence="1 2">CBS 707.79</strain>
    </source>
</reference>
<keyword evidence="2" id="KW-1185">Reference proteome</keyword>
<dbReference type="Proteomes" id="UP000247810">
    <property type="component" value="Unassembled WGS sequence"/>
</dbReference>
<protein>
    <submittedName>
        <fullName evidence="1">Uncharacterized protein</fullName>
    </submittedName>
</protein>
<name>A0A319F0X2_9EURO</name>
<proteinExistence type="predicted"/>
<sequence>MRYGSNYGRTWIGNTSNPSPAIFGISNLRSLLGMMKNIGARVQVLRSLCTQYQLESPPARTRYMLEQKRKWDEYKSEEKFGGGLEIPPGESWNFIAPMTASNGRGPLSTTPGAFDMLHAKPMEDAYGEYHSIFEELMEDTPGNRQSVLFDFVFGDHQLAAVYRRRTAQPSLETRTFSSTVWLEIVQDLLDGNQLRLDTVADRRLDPFSAIQPAHGDSLLALGRYQKSAKLAEMGTGNASQIWIYQPRLLRISNPAPLVWTQRISRLYSPYPVATPFSLLINFCTIQTFAGGMSSGAVSHVLGNMGKPGTALLVTPPELEIRGHHIERWHFVSHHPFDGKASGGMFDGMSLHLCLTGWEGPLSVNVIELSNSGCLLLGNNNFRERRGRVGGRCEYPEAAERTETPRRASETYSVLA</sequence>
<evidence type="ECO:0000313" key="2">
    <source>
        <dbReference type="Proteomes" id="UP000247810"/>
    </source>
</evidence>
<dbReference type="VEuPathDB" id="FungiDB:BO71DRAFT_480693"/>
<dbReference type="OrthoDB" id="5354164at2759"/>
<accession>A0A319F0X2</accession>
<evidence type="ECO:0000313" key="1">
    <source>
        <dbReference type="EMBL" id="PYH98152.1"/>
    </source>
</evidence>
<dbReference type="AlphaFoldDB" id="A0A319F0X2"/>